<dbReference type="SMART" id="SM00256">
    <property type="entry name" value="FBOX"/>
    <property type="match status" value="1"/>
</dbReference>
<evidence type="ECO:0000313" key="2">
    <source>
        <dbReference type="EMBL" id="KAG6627909.1"/>
    </source>
</evidence>
<dbReference type="PROSITE" id="PS50181">
    <property type="entry name" value="FBOX"/>
    <property type="match status" value="1"/>
</dbReference>
<proteinExistence type="predicted"/>
<sequence length="506" mass="58014">MEQELDDRISALPEPILQHILSFIPFKQIAQSSIVSKTWNMAWTSFPFLKFDREFFHDTEPKQQRINELYNFIERIVLNRHRQELYIQKFELYIPLQTLHQQGLLALVNSCIGYAIELNVKELNLYTESGHFSHYSLHQNVLVSKSITELCLYGCNLKLINSGDINLPNLKKLVFDTIPVNDQIIQNLVDGCPVVEDVRFSSCDGLESIKLSGISKLMALELGFNRKLKTVVLQASSLQSLKIKSSLKYPEPWRIFNMVTCKNLKKLLLYSTNAVTDRWLHKLLSELLLVEELCLLRCFMLERIKISGHCMKSLSFYSCQNLVEVDIDTPNLDNLSYNGQIISFSLKALKVLKVCLTFVGSFPETASHDKMIEFLRKSSDPKSLTLDISTAEDAIIPKELRQTLPSPSYNVKQLKLQLNEPPIMSGMNKLVDVLLWISPHLDGLIIEWGLGPVTSCMDNISFKFSYKKPIYKVENTNCCKLLPFPCWRHCLKTVQIESLRGSADKK</sequence>
<name>A0A8T1N863_CARIL</name>
<dbReference type="InterPro" id="IPR055411">
    <property type="entry name" value="LRR_FXL15/At3g58940/PEG3-like"/>
</dbReference>
<dbReference type="Proteomes" id="UP000811609">
    <property type="component" value="Chromosome 15"/>
</dbReference>
<protein>
    <recommendedName>
        <fullName evidence="1">F-box domain-containing protein</fullName>
    </recommendedName>
</protein>
<dbReference type="InterPro" id="IPR055357">
    <property type="entry name" value="LRR_At1g61320_AtMIF1"/>
</dbReference>
<reference evidence="2" key="1">
    <citation type="submission" date="2020-12" db="EMBL/GenBank/DDBJ databases">
        <title>WGS assembly of Carya illinoinensis cv. Pawnee.</title>
        <authorList>
            <person name="Platts A."/>
            <person name="Shu S."/>
            <person name="Wright S."/>
            <person name="Barry K."/>
            <person name="Edger P."/>
            <person name="Pires J.C."/>
            <person name="Schmutz J."/>
        </authorList>
    </citation>
    <scope>NUCLEOTIDE SEQUENCE</scope>
    <source>
        <tissue evidence="2">Leaf</tissue>
    </source>
</reference>
<dbReference type="AlphaFoldDB" id="A0A8T1N863"/>
<dbReference type="PANTHER" id="PTHR34145:SF28">
    <property type="entry name" value="F-BOX DOMAIN-CONTAINING PROTEIN"/>
    <property type="match status" value="1"/>
</dbReference>
<dbReference type="Pfam" id="PF00646">
    <property type="entry name" value="F-box"/>
    <property type="match status" value="1"/>
</dbReference>
<feature type="non-terminal residue" evidence="2">
    <location>
        <position position="506"/>
    </location>
</feature>
<comment type="caution">
    <text evidence="2">The sequence shown here is derived from an EMBL/GenBank/DDBJ whole genome shotgun (WGS) entry which is preliminary data.</text>
</comment>
<dbReference type="Pfam" id="PF23622">
    <property type="entry name" value="LRR_At1g61320_AtMIF1"/>
    <property type="match status" value="1"/>
</dbReference>
<dbReference type="InterPro" id="IPR053772">
    <property type="entry name" value="At1g61320/At1g61330-like"/>
</dbReference>
<dbReference type="PANTHER" id="PTHR34145">
    <property type="entry name" value="OS02G0105600 PROTEIN"/>
    <property type="match status" value="1"/>
</dbReference>
<dbReference type="Pfam" id="PF24758">
    <property type="entry name" value="LRR_At5g56370"/>
    <property type="match status" value="1"/>
</dbReference>
<dbReference type="EMBL" id="CM031823">
    <property type="protein sequence ID" value="KAG6627909.1"/>
    <property type="molecule type" value="Genomic_DNA"/>
</dbReference>
<organism evidence="2 3">
    <name type="scientific">Carya illinoinensis</name>
    <name type="common">Pecan</name>
    <dbReference type="NCBI Taxonomy" id="32201"/>
    <lineage>
        <taxon>Eukaryota</taxon>
        <taxon>Viridiplantae</taxon>
        <taxon>Streptophyta</taxon>
        <taxon>Embryophyta</taxon>
        <taxon>Tracheophyta</taxon>
        <taxon>Spermatophyta</taxon>
        <taxon>Magnoliopsida</taxon>
        <taxon>eudicotyledons</taxon>
        <taxon>Gunneridae</taxon>
        <taxon>Pentapetalae</taxon>
        <taxon>rosids</taxon>
        <taxon>fabids</taxon>
        <taxon>Fagales</taxon>
        <taxon>Juglandaceae</taxon>
        <taxon>Carya</taxon>
    </lineage>
</organism>
<accession>A0A8T1N863</accession>
<gene>
    <name evidence="2" type="ORF">CIPAW_15G162600</name>
</gene>
<keyword evidence="3" id="KW-1185">Reference proteome</keyword>
<evidence type="ECO:0000313" key="3">
    <source>
        <dbReference type="Proteomes" id="UP000811609"/>
    </source>
</evidence>
<feature type="domain" description="F-box" evidence="1">
    <location>
        <begin position="6"/>
        <end position="59"/>
    </location>
</feature>
<dbReference type="InterPro" id="IPR001810">
    <property type="entry name" value="F-box_dom"/>
</dbReference>
<evidence type="ECO:0000259" key="1">
    <source>
        <dbReference type="PROSITE" id="PS50181"/>
    </source>
</evidence>